<dbReference type="Proteomes" id="UP000501690">
    <property type="component" value="Linkage Group LG11"/>
</dbReference>
<protein>
    <recommendedName>
        <fullName evidence="4">Transmembrane protein</fullName>
    </recommendedName>
</protein>
<evidence type="ECO:0000313" key="2">
    <source>
        <dbReference type="EMBL" id="QCE13882.1"/>
    </source>
</evidence>
<dbReference type="EMBL" id="CP039355">
    <property type="protein sequence ID" value="QCE13882.1"/>
    <property type="molecule type" value="Genomic_DNA"/>
</dbReference>
<keyword evidence="1" id="KW-1133">Transmembrane helix</keyword>
<feature type="transmembrane region" description="Helical" evidence="1">
    <location>
        <begin position="33"/>
        <end position="60"/>
    </location>
</feature>
<name>A0A4D6NLG7_VIGUN</name>
<accession>A0A4D6NLG7</accession>
<sequence length="63" mass="6662">MPLLSPWREKKMSWLSVVDEEEDEGVGCGCTEVVAVVVLGGVVVICIGAASVQVCVVWMAPVT</sequence>
<gene>
    <name evidence="2" type="ORF">DEO72_LG11g880</name>
</gene>
<keyword evidence="1" id="KW-0812">Transmembrane</keyword>
<keyword evidence="3" id="KW-1185">Reference proteome</keyword>
<evidence type="ECO:0000313" key="3">
    <source>
        <dbReference type="Proteomes" id="UP000501690"/>
    </source>
</evidence>
<evidence type="ECO:0000256" key="1">
    <source>
        <dbReference type="SAM" id="Phobius"/>
    </source>
</evidence>
<evidence type="ECO:0008006" key="4">
    <source>
        <dbReference type="Google" id="ProtNLM"/>
    </source>
</evidence>
<organism evidence="2 3">
    <name type="scientific">Vigna unguiculata</name>
    <name type="common">Cowpea</name>
    <dbReference type="NCBI Taxonomy" id="3917"/>
    <lineage>
        <taxon>Eukaryota</taxon>
        <taxon>Viridiplantae</taxon>
        <taxon>Streptophyta</taxon>
        <taxon>Embryophyta</taxon>
        <taxon>Tracheophyta</taxon>
        <taxon>Spermatophyta</taxon>
        <taxon>Magnoliopsida</taxon>
        <taxon>eudicotyledons</taxon>
        <taxon>Gunneridae</taxon>
        <taxon>Pentapetalae</taxon>
        <taxon>rosids</taxon>
        <taxon>fabids</taxon>
        <taxon>Fabales</taxon>
        <taxon>Fabaceae</taxon>
        <taxon>Papilionoideae</taxon>
        <taxon>50 kb inversion clade</taxon>
        <taxon>NPAAA clade</taxon>
        <taxon>indigoferoid/millettioid clade</taxon>
        <taxon>Phaseoleae</taxon>
        <taxon>Vigna</taxon>
    </lineage>
</organism>
<dbReference type="AlphaFoldDB" id="A0A4D6NLG7"/>
<proteinExistence type="predicted"/>
<keyword evidence="1" id="KW-0472">Membrane</keyword>
<reference evidence="2 3" key="1">
    <citation type="submission" date="2019-04" db="EMBL/GenBank/DDBJ databases">
        <title>An improved genome assembly and genetic linkage map for asparagus bean, Vigna unguiculata ssp. sesquipedialis.</title>
        <authorList>
            <person name="Xia Q."/>
            <person name="Zhang R."/>
            <person name="Dong Y."/>
        </authorList>
    </citation>
    <scope>NUCLEOTIDE SEQUENCE [LARGE SCALE GENOMIC DNA]</scope>
    <source>
        <tissue evidence="2">Leaf</tissue>
    </source>
</reference>